<evidence type="ECO:0000256" key="6">
    <source>
        <dbReference type="ARBA" id="ARBA00022722"/>
    </source>
</evidence>
<dbReference type="InterPro" id="IPR001494">
    <property type="entry name" value="Importin-beta_N"/>
</dbReference>
<dbReference type="Pfam" id="PF03810">
    <property type="entry name" value="IBN_N"/>
    <property type="match status" value="1"/>
</dbReference>
<keyword evidence="12" id="KW-0863">Zinc-finger</keyword>
<evidence type="ECO:0000259" key="15">
    <source>
        <dbReference type="PROSITE" id="PS50157"/>
    </source>
</evidence>
<dbReference type="GO" id="GO:0016787">
    <property type="term" value="F:hydrolase activity"/>
    <property type="evidence" value="ECO:0007669"/>
    <property type="project" value="UniProtKB-KW"/>
</dbReference>
<evidence type="ECO:0000256" key="12">
    <source>
        <dbReference type="PROSITE-ProRule" id="PRU00042"/>
    </source>
</evidence>
<evidence type="ECO:0000256" key="11">
    <source>
        <dbReference type="ARBA" id="ARBA00023242"/>
    </source>
</evidence>
<keyword evidence="4" id="KW-0813">Transport</keyword>
<dbReference type="SUPFAM" id="SSF48371">
    <property type="entry name" value="ARM repeat"/>
    <property type="match status" value="2"/>
</dbReference>
<dbReference type="GO" id="GO:0008270">
    <property type="term" value="F:zinc ion binding"/>
    <property type="evidence" value="ECO:0007669"/>
    <property type="project" value="UniProtKB-KW"/>
</dbReference>
<keyword evidence="10" id="KW-0653">Protein transport</keyword>
<dbReference type="PROSITE" id="PS50166">
    <property type="entry name" value="IMPORTIN_B_NT"/>
    <property type="match status" value="1"/>
</dbReference>
<feature type="compositionally biased region" description="Low complexity" evidence="14">
    <location>
        <begin position="1592"/>
        <end position="1618"/>
    </location>
</feature>
<dbReference type="InterPro" id="IPR014881">
    <property type="entry name" value="NOB1_Zn-bd"/>
</dbReference>
<dbReference type="Pfam" id="PF25780">
    <property type="entry name" value="TPR_IPO5"/>
    <property type="match status" value="1"/>
</dbReference>
<keyword evidence="18" id="KW-1185">Reference proteome</keyword>
<dbReference type="OrthoDB" id="7862313at2759"/>
<dbReference type="EMBL" id="MVBO01000205">
    <property type="protein sequence ID" value="OZJ01999.1"/>
    <property type="molecule type" value="Genomic_DNA"/>
</dbReference>
<evidence type="ECO:0000256" key="8">
    <source>
        <dbReference type="ARBA" id="ARBA00022737"/>
    </source>
</evidence>
<dbReference type="InterPro" id="IPR040122">
    <property type="entry name" value="Importin_beta"/>
</dbReference>
<dbReference type="CDD" id="cd09876">
    <property type="entry name" value="PIN_Nob1-like"/>
    <property type="match status" value="1"/>
</dbReference>
<evidence type="ECO:0000256" key="2">
    <source>
        <dbReference type="ARBA" id="ARBA00004496"/>
    </source>
</evidence>
<feature type="compositionally biased region" description="Basic and acidic residues" evidence="14">
    <location>
        <begin position="146"/>
        <end position="160"/>
    </location>
</feature>
<evidence type="ECO:0000313" key="17">
    <source>
        <dbReference type="EMBL" id="OZJ01999.1"/>
    </source>
</evidence>
<evidence type="ECO:0000256" key="13">
    <source>
        <dbReference type="PROSITE-ProRule" id="PRU00103"/>
    </source>
</evidence>
<feature type="repeat" description="HEAT" evidence="13">
    <location>
        <begin position="837"/>
        <end position="875"/>
    </location>
</feature>
<keyword evidence="11" id="KW-0539">Nucleus</keyword>
<dbReference type="GO" id="GO:0005737">
    <property type="term" value="C:cytoplasm"/>
    <property type="evidence" value="ECO:0007669"/>
    <property type="project" value="UniProtKB-SubCell"/>
</dbReference>
<dbReference type="SMART" id="SM00913">
    <property type="entry name" value="IBN_N"/>
    <property type="match status" value="1"/>
</dbReference>
<dbReference type="GO" id="GO:0004521">
    <property type="term" value="F:RNA endonuclease activity"/>
    <property type="evidence" value="ECO:0007669"/>
    <property type="project" value="UniProtKB-ARBA"/>
</dbReference>
<dbReference type="Gene3D" id="3.40.50.1010">
    <property type="entry name" value="5'-nuclease"/>
    <property type="match status" value="1"/>
</dbReference>
<feature type="compositionally biased region" description="Basic and acidic residues" evidence="14">
    <location>
        <begin position="1486"/>
        <end position="1498"/>
    </location>
</feature>
<dbReference type="InterPro" id="IPR057672">
    <property type="entry name" value="TPR_IPO4/5"/>
</dbReference>
<dbReference type="Pfam" id="PF17146">
    <property type="entry name" value="PIN_6"/>
    <property type="match status" value="1"/>
</dbReference>
<comment type="similarity">
    <text evidence="3">Belongs to the NOB1 family.</text>
</comment>
<feature type="compositionally biased region" description="Basic and acidic residues" evidence="14">
    <location>
        <begin position="1532"/>
        <end position="1544"/>
    </location>
</feature>
<evidence type="ECO:0000256" key="9">
    <source>
        <dbReference type="ARBA" id="ARBA00022801"/>
    </source>
</evidence>
<comment type="subcellular location">
    <subcellularLocation>
        <location evidence="2">Cytoplasm</location>
    </subcellularLocation>
    <subcellularLocation>
        <location evidence="1">Nucleus</location>
    </subcellularLocation>
</comment>
<comment type="caution">
    <text evidence="17">The sequence shown here is derived from an EMBL/GenBank/DDBJ whole genome shotgun (WGS) entry which is preliminary data.</text>
</comment>
<evidence type="ECO:0000256" key="5">
    <source>
        <dbReference type="ARBA" id="ARBA00022490"/>
    </source>
</evidence>
<proteinExistence type="inferred from homology"/>
<dbReference type="SMART" id="SM01349">
    <property type="entry name" value="TOG"/>
    <property type="match status" value="1"/>
</dbReference>
<dbReference type="PROSITE" id="PS50157">
    <property type="entry name" value="ZINC_FINGER_C2H2_2"/>
    <property type="match status" value="1"/>
</dbReference>
<dbReference type="PROSITE" id="PS00028">
    <property type="entry name" value="ZINC_FINGER_C2H2_1"/>
    <property type="match status" value="1"/>
</dbReference>
<feature type="compositionally biased region" description="Basic and acidic residues" evidence="14">
    <location>
        <begin position="173"/>
        <end position="189"/>
    </location>
</feature>
<feature type="region of interest" description="Disordered" evidence="14">
    <location>
        <begin position="1486"/>
        <end position="1656"/>
    </location>
</feature>
<dbReference type="GO" id="GO:0031267">
    <property type="term" value="F:small GTPase binding"/>
    <property type="evidence" value="ECO:0007669"/>
    <property type="project" value="InterPro"/>
</dbReference>
<dbReference type="GO" id="GO:0031981">
    <property type="term" value="C:nuclear lumen"/>
    <property type="evidence" value="ECO:0007669"/>
    <property type="project" value="UniProtKB-ARBA"/>
</dbReference>
<keyword evidence="9" id="KW-0378">Hydrolase</keyword>
<evidence type="ECO:0000256" key="14">
    <source>
        <dbReference type="SAM" id="MobiDB-lite"/>
    </source>
</evidence>
<evidence type="ECO:0000256" key="3">
    <source>
        <dbReference type="ARBA" id="ARBA00005858"/>
    </source>
</evidence>
<protein>
    <recommendedName>
        <fullName evidence="19">C2H2-type domain-containing protein</fullName>
    </recommendedName>
</protein>
<dbReference type="InterPro" id="IPR011989">
    <property type="entry name" value="ARM-like"/>
</dbReference>
<evidence type="ECO:0008006" key="19">
    <source>
        <dbReference type="Google" id="ProtNLM"/>
    </source>
</evidence>
<evidence type="ECO:0000313" key="18">
    <source>
        <dbReference type="Proteomes" id="UP000242875"/>
    </source>
</evidence>
<reference evidence="17 18" key="1">
    <citation type="journal article" date="2017" name="Mycologia">
        <title>Bifiguratus adelaidae, gen. et sp. nov., a new member of Mucoromycotina in endophytic and soil-dwelling habitats.</title>
        <authorList>
            <person name="Torres-Cruz T.J."/>
            <person name="Billingsley Tobias T.L."/>
            <person name="Almatruk M."/>
            <person name="Hesse C."/>
            <person name="Kuske C.R."/>
            <person name="Desiro A."/>
            <person name="Benucci G.M."/>
            <person name="Bonito G."/>
            <person name="Stajich J.E."/>
            <person name="Dunlap C."/>
            <person name="Arnold A.E."/>
            <person name="Porras-Alfaro A."/>
        </authorList>
    </citation>
    <scope>NUCLEOTIDE SEQUENCE [LARGE SCALE GENOMIC DNA]</scope>
    <source>
        <strain evidence="17 18">AZ0501</strain>
    </source>
</reference>
<evidence type="ECO:0000259" key="16">
    <source>
        <dbReference type="PROSITE" id="PS50166"/>
    </source>
</evidence>
<organism evidence="17 18">
    <name type="scientific">Bifiguratus adelaidae</name>
    <dbReference type="NCBI Taxonomy" id="1938954"/>
    <lineage>
        <taxon>Eukaryota</taxon>
        <taxon>Fungi</taxon>
        <taxon>Fungi incertae sedis</taxon>
        <taxon>Mucoromycota</taxon>
        <taxon>Mucoromycotina</taxon>
        <taxon>Endogonomycetes</taxon>
        <taxon>Endogonales</taxon>
        <taxon>Endogonales incertae sedis</taxon>
        <taxon>Bifiguratus</taxon>
    </lineage>
</organism>
<dbReference type="GO" id="GO:0006364">
    <property type="term" value="P:rRNA processing"/>
    <property type="evidence" value="ECO:0007669"/>
    <property type="project" value="UniProtKB-ARBA"/>
</dbReference>
<dbReference type="FunFam" id="3.40.50.1010:FF:000020">
    <property type="entry name" value="20S-pre-rRNA D-site endonuclease NOB1"/>
    <property type="match status" value="1"/>
</dbReference>
<dbReference type="InterPro" id="IPR013087">
    <property type="entry name" value="Znf_C2H2_type"/>
</dbReference>
<feature type="domain" description="Importin N-terminal" evidence="16">
    <location>
        <begin position="437"/>
        <end position="504"/>
    </location>
</feature>
<keyword evidence="12" id="KW-0862">Zinc</keyword>
<name>A0A261XUG5_9FUNG</name>
<evidence type="ECO:0000256" key="7">
    <source>
        <dbReference type="ARBA" id="ARBA00022723"/>
    </source>
</evidence>
<evidence type="ECO:0000256" key="4">
    <source>
        <dbReference type="ARBA" id="ARBA00022448"/>
    </source>
</evidence>
<feature type="compositionally biased region" description="Polar residues" evidence="14">
    <location>
        <begin position="1554"/>
        <end position="1566"/>
    </location>
</feature>
<keyword evidence="8" id="KW-0677">Repeat</keyword>
<dbReference type="Pfam" id="PF08772">
    <property type="entry name" value="Zn_ribbon_NOB1"/>
    <property type="match status" value="1"/>
</dbReference>
<dbReference type="GO" id="GO:0006606">
    <property type="term" value="P:protein import into nucleus"/>
    <property type="evidence" value="ECO:0007669"/>
    <property type="project" value="InterPro"/>
</dbReference>
<gene>
    <name evidence="17" type="ORF">BZG36_04727</name>
</gene>
<keyword evidence="7" id="KW-0479">Metal-binding</keyword>
<dbReference type="SUPFAM" id="SSF144206">
    <property type="entry name" value="NOB1 zinc finger-like"/>
    <property type="match status" value="1"/>
</dbReference>
<feature type="domain" description="C2H2-type" evidence="15">
    <location>
        <begin position="1658"/>
        <end position="1685"/>
    </location>
</feature>
<accession>A0A261XUG5</accession>
<evidence type="ECO:0000256" key="10">
    <source>
        <dbReference type="ARBA" id="ARBA00022927"/>
    </source>
</evidence>
<feature type="compositionally biased region" description="Acidic residues" evidence="14">
    <location>
        <begin position="210"/>
        <end position="231"/>
    </location>
</feature>
<dbReference type="PANTHER" id="PTHR10527">
    <property type="entry name" value="IMPORTIN BETA"/>
    <property type="match status" value="1"/>
</dbReference>
<dbReference type="Gene3D" id="6.20.210.10">
    <property type="entry name" value="Nin one binding (NOB1), Zn-ribbon-like"/>
    <property type="match status" value="1"/>
</dbReference>
<keyword evidence="5" id="KW-0963">Cytoplasm</keyword>
<feature type="region of interest" description="Disordered" evidence="14">
    <location>
        <begin position="111"/>
        <end position="234"/>
    </location>
</feature>
<dbReference type="PROSITE" id="PS50077">
    <property type="entry name" value="HEAT_REPEAT"/>
    <property type="match status" value="1"/>
</dbReference>
<keyword evidence="6" id="KW-0540">Nuclease</keyword>
<dbReference type="InterPro" id="IPR034085">
    <property type="entry name" value="TOG"/>
</dbReference>
<dbReference type="Proteomes" id="UP000242875">
    <property type="component" value="Unassembled WGS sequence"/>
</dbReference>
<dbReference type="InterPro" id="IPR033411">
    <property type="entry name" value="Ribonuclease_PIN"/>
</dbReference>
<dbReference type="Gene3D" id="1.25.10.10">
    <property type="entry name" value="Leucine-rich Repeat Variant"/>
    <property type="match status" value="1"/>
</dbReference>
<dbReference type="Pfam" id="PF25574">
    <property type="entry name" value="TPR_IMB1"/>
    <property type="match status" value="2"/>
</dbReference>
<dbReference type="InterPro" id="IPR058584">
    <property type="entry name" value="IMB1_TNPO1-like_TPR"/>
</dbReference>
<sequence length="1731" mass="191942">MAADGHSTPSAGDKVLTLVVDSGPLLKRANIAHLAEKFVTIPEVIHEIRDEAARQYLSTLPFELETRSPKDDAIHAVVDFAKKTGDYATLSVVDVKVLALAYTLEVEANGTSRLRSEPVKPQVAVGGHRIKPAGKANPSDTASSVRRPENTETIDDRSEQANESINNAQGEGKQIHSEEHIHSQDRKVDSQYVEPSQHVDNHTISASASSEEEKDITDANVADEEEDDSDGEWITPKNVAKHKSAAYGHVEGKADGKKGVVMKVACMTTDFAMQNVLLQMRLNLLSVDGLRIRKAKSWVLRCHACYKVTTDMEKKFCPSCGNATLMRTSCSTDEYGNVTYYLKKNFQYNLRGTKYSIPESAGGRNATNMVLREDQREYQKALRRQRKQKENNLFDPDYTPSFGVDKDVTSQQEYASSLLDILTKIAVDQDSEAIRTATSTLNTQFYTQSACVPALYEIATKSPHWQVKQLAAVELRKRISKWWVQLDQPTQDGIRQSLPEVVLQEQHDLVRHSLARVIAAIAKIDIPERRWDSLLGFLHQCCTSGHPAHREVGVYVIYTIFETASEIFIDRLMDSIHLFGPLLSDPESKVVRVTSLQTLGKVAEFLEPDQQQEINTYRELIPAMVNVLQGCLHENDEENATKGFEVFDTLLMLETPLVSKHLSQLVEFFINVGANKEYDESIRVMGLSFLMWAAVYKQSKLKSLKLVAPIIERVMPIGVEEEPEDIDEEAPSKMAFKVLNSLATNLPPQQVFPHVHKLVMEYMQSGDANARKAGMMALAVVIEGCADYIRPKYAELLPIVCTGLQDHQFVARRAACICLGAFADELPDEIAESHAVLLPLVLNLMDDSNADITKQACNALDAILESLQEEVLQYLPTLMEKLIVLLDNATQNETKATVTAAIGSAAHSAGAAFQPYFNTVIPRLQHLMTLKDTPDDLLLRGVATDTVGAVAEAVGKEAFAPFVQPTMQLALEGMQYDNSRLRECSYCLYAILARVFEGDFAVYLPTIMPQIFESCRAEEKDDFNLEGEIDLTTDAFDDDDDLLAGFNFNSAIADEKEVAADALGELFQHTRSAFLPYVENALNELVTLSAHISEGVRKAVVGSLFTYLKTFYLMSNPPDWQAGLPVKYSVHENVANVLALVVPAVFKMWEEEDDKGVVTQICAEFNEILRLMGPAVLAEHHELAAQRLTEIFDRKSVCQTVDEEDGDIDQDELAELESMLISSASDMVGAMALVLKDSFAPYLGVFIQQISKYYKPSKPTADRSMAVGCLGEVAAGVQTTLTPFTDNLMNIFLHSLTDEEEEVKSNAAYGIGVVCAYSQNDVTSQYQAILSALYPLFQTATLPNATDNATGAVARMILRNASAVPLDQVLPVFVTALPLKVDFQENEPVYQCIISLFQNNNSFCMSHIPSFLNIFQQVLPDESQLQPATRQHLIDLKGRYSLELYIFTMVHPLDSRTKLEPVKAGFVERAPSNGAEEGVEKFAIEERSHGRKESKLPEAPKQTTTKGLLAHAQTKGEASRDEESVLGGGRLPRNEGRRNSEHRRSGSYAKGFVNLTTPDDFSTSRRPSIPVSAMNAMTLTSESDGSDDSDGLKSSPMAIPSPKRNSSSYSSYSISPRSLPGESLLPSGRPRRLSEVTRKHRLASLSESPKDKANGTNYRCEECGKVYKHPNCLSKHRWEHSEEWGLASKFLLSKHQQVQLLEAAAILVNMDHGRRASTTEVKEQMVPLAQE</sequence>
<dbReference type="InterPro" id="IPR016024">
    <property type="entry name" value="ARM-type_fold"/>
</dbReference>
<dbReference type="InterPro" id="IPR036283">
    <property type="entry name" value="NOB1_Zf-like_sf"/>
</dbReference>
<evidence type="ECO:0000256" key="1">
    <source>
        <dbReference type="ARBA" id="ARBA00004123"/>
    </source>
</evidence>
<dbReference type="InterPro" id="IPR021133">
    <property type="entry name" value="HEAT_type_2"/>
</dbReference>